<gene>
    <name evidence="2" type="ORF">A3F61_02145</name>
</gene>
<dbReference type="STRING" id="1797517.A3F61_02145"/>
<accession>A0A1G1V435</accession>
<evidence type="ECO:0000313" key="2">
    <source>
        <dbReference type="EMBL" id="OGY10140.1"/>
    </source>
</evidence>
<organism evidence="2 3">
    <name type="scientific">Candidatus Blackburnbacteria bacterium RIFCSPHIGHO2_12_FULL_41_13b</name>
    <dbReference type="NCBI Taxonomy" id="1797517"/>
    <lineage>
        <taxon>Bacteria</taxon>
        <taxon>Candidatus Blackburniibacteriota</taxon>
    </lineage>
</organism>
<sequence>MKKNRSRGQSLFELIIAIGIGIIIVTAIVQLVTISVRNASFAKNKNEATRLAQQALEWLRTEKEKDWAVFYDRAGNPAYWCFPTLAWTAGQCGSSQTISGSTTFTRGATLDQEDVDGNDTSVVVVTVSWTEGGRTHQSSVTTQFGETD</sequence>
<reference evidence="2 3" key="1">
    <citation type="journal article" date="2016" name="Nat. Commun.">
        <title>Thousands of microbial genomes shed light on interconnected biogeochemical processes in an aquifer system.</title>
        <authorList>
            <person name="Anantharaman K."/>
            <person name="Brown C.T."/>
            <person name="Hug L.A."/>
            <person name="Sharon I."/>
            <person name="Castelle C.J."/>
            <person name="Probst A.J."/>
            <person name="Thomas B.C."/>
            <person name="Singh A."/>
            <person name="Wilkins M.J."/>
            <person name="Karaoz U."/>
            <person name="Brodie E.L."/>
            <person name="Williams K.H."/>
            <person name="Hubbard S.S."/>
            <person name="Banfield J.F."/>
        </authorList>
    </citation>
    <scope>NUCLEOTIDE SEQUENCE [LARGE SCALE GENOMIC DNA]</scope>
</reference>
<keyword evidence="1" id="KW-0472">Membrane</keyword>
<dbReference type="EMBL" id="MHCA01000060">
    <property type="protein sequence ID" value="OGY10140.1"/>
    <property type="molecule type" value="Genomic_DNA"/>
</dbReference>
<dbReference type="Proteomes" id="UP000178272">
    <property type="component" value="Unassembled WGS sequence"/>
</dbReference>
<comment type="caution">
    <text evidence="2">The sequence shown here is derived from an EMBL/GenBank/DDBJ whole genome shotgun (WGS) entry which is preliminary data.</text>
</comment>
<evidence type="ECO:0008006" key="4">
    <source>
        <dbReference type="Google" id="ProtNLM"/>
    </source>
</evidence>
<name>A0A1G1V435_9BACT</name>
<proteinExistence type="predicted"/>
<dbReference type="AlphaFoldDB" id="A0A1G1V435"/>
<protein>
    <recommendedName>
        <fullName evidence="4">Type IV pilus modification protein PilV</fullName>
    </recommendedName>
</protein>
<keyword evidence="1" id="KW-1133">Transmembrane helix</keyword>
<keyword evidence="1" id="KW-0812">Transmembrane</keyword>
<evidence type="ECO:0000256" key="1">
    <source>
        <dbReference type="SAM" id="Phobius"/>
    </source>
</evidence>
<feature type="transmembrane region" description="Helical" evidence="1">
    <location>
        <begin position="12"/>
        <end position="36"/>
    </location>
</feature>
<evidence type="ECO:0000313" key="3">
    <source>
        <dbReference type="Proteomes" id="UP000178272"/>
    </source>
</evidence>